<evidence type="ECO:0000256" key="1">
    <source>
        <dbReference type="SAM" id="MobiDB-lite"/>
    </source>
</evidence>
<protein>
    <submittedName>
        <fullName evidence="2">Unannotated protein</fullName>
    </submittedName>
</protein>
<accession>A0A6J7GC18</accession>
<organism evidence="2">
    <name type="scientific">freshwater metagenome</name>
    <dbReference type="NCBI Taxonomy" id="449393"/>
    <lineage>
        <taxon>unclassified sequences</taxon>
        <taxon>metagenomes</taxon>
        <taxon>ecological metagenomes</taxon>
    </lineage>
</organism>
<name>A0A6J7GC18_9ZZZZ</name>
<reference evidence="2" key="1">
    <citation type="submission" date="2020-05" db="EMBL/GenBank/DDBJ databases">
        <authorList>
            <person name="Chiriac C."/>
            <person name="Salcher M."/>
            <person name="Ghai R."/>
            <person name="Kavagutti S V."/>
        </authorList>
    </citation>
    <scope>NUCLEOTIDE SEQUENCE</scope>
</reference>
<sequence>MRGPDLRQELDDERAVEAGLAVGGDHRHQRVGDEPVRLVGDERDARADRGIDLRLALHLLVDEVDDEVADDRGLVLAELVQARVDDEHVAAADELGDRQVVAVLDEPPGVGGRADQRPDLVGRRLHPLRDVGPVVGDASGDAVEEVVGGPVEVGEHLARLAGGAVPRVWGVALLLRGPAVGGVVAAPGRRFEHRGEHLDRADEALALRIDAVGLALLFVLPPGDRHRTDRGALDDVLRGPHDLPREEVQQHPRHGVGDTRELTGQRVARPARFDSQWRHAERRLLEVEVPDALELLLEAVAAEPVGDGHLADEFVGGVAQQPARQRPLHVQHDRAGGGVVDVVERQTAQHRRLARPLAAGHDDVVLAVHAGDEPRHARERAAQRDAGVRTARPPVWERGDVARVGVKRRLGQARVDGGRRRAGSVDVAAETGGAAGVQGHRDQRS</sequence>
<proteinExistence type="predicted"/>
<dbReference type="EMBL" id="CAFBMK010000034">
    <property type="protein sequence ID" value="CAB4905717.1"/>
    <property type="molecule type" value="Genomic_DNA"/>
</dbReference>
<dbReference type="AlphaFoldDB" id="A0A6J7GC18"/>
<evidence type="ECO:0000313" key="2">
    <source>
        <dbReference type="EMBL" id="CAB4905717.1"/>
    </source>
</evidence>
<feature type="region of interest" description="Disordered" evidence="1">
    <location>
        <begin position="415"/>
        <end position="445"/>
    </location>
</feature>
<gene>
    <name evidence="2" type="ORF">UFOPK3564_00867</name>
</gene>